<dbReference type="AlphaFoldDB" id="A0A7U2HXA6"/>
<keyword evidence="2" id="KW-1185">Reference proteome</keyword>
<evidence type="ECO:0000313" key="2">
    <source>
        <dbReference type="Proteomes" id="UP000663193"/>
    </source>
</evidence>
<dbReference type="EMBL" id="CP069027">
    <property type="protein sequence ID" value="QRC95310.1"/>
    <property type="molecule type" value="Genomic_DNA"/>
</dbReference>
<dbReference type="Proteomes" id="UP000663193">
    <property type="component" value="Chromosome 5"/>
</dbReference>
<dbReference type="VEuPathDB" id="FungiDB:JI435_407140"/>
<reference evidence="2" key="1">
    <citation type="journal article" date="2021" name="BMC Genomics">
        <title>Chromosome-level genome assembly and manually-curated proteome of model necrotroph Parastagonospora nodorum Sn15 reveals a genome-wide trove of candidate effector homologs, and redundancy of virulence-related functions within an accessory chromosome.</title>
        <authorList>
            <person name="Bertazzoni S."/>
            <person name="Jones D.A.B."/>
            <person name="Phan H.T."/>
            <person name="Tan K.-C."/>
            <person name="Hane J.K."/>
        </authorList>
    </citation>
    <scope>NUCLEOTIDE SEQUENCE [LARGE SCALE GENOMIC DNA]</scope>
    <source>
        <strain evidence="2">SN15 / ATCC MYA-4574 / FGSC 10173)</strain>
    </source>
</reference>
<proteinExistence type="predicted"/>
<protein>
    <submittedName>
        <fullName evidence="1">Uncharacterized protein</fullName>
    </submittedName>
</protein>
<gene>
    <name evidence="1" type="ORF">JI435_407140</name>
</gene>
<name>A0A7U2HXA6_PHANO</name>
<sequence>MWCVPKHVIFSSHSTKATLGPGSDRSEKKSSMFMIGRLRISPDNLGRHGDLSTMETLHNARLLILSLSGGKDFEGIDCIQQTSSCSSCRYGKCFRCEPHSRGPMMRKSVRLVQFKANQSLSASLLRFRTSCDVIAKWVWILRLWRHDRRRRAIFRNVRYTI</sequence>
<evidence type="ECO:0000313" key="1">
    <source>
        <dbReference type="EMBL" id="QRC95310.1"/>
    </source>
</evidence>
<organism evidence="1 2">
    <name type="scientific">Phaeosphaeria nodorum (strain SN15 / ATCC MYA-4574 / FGSC 10173)</name>
    <name type="common">Glume blotch fungus</name>
    <name type="synonym">Parastagonospora nodorum</name>
    <dbReference type="NCBI Taxonomy" id="321614"/>
    <lineage>
        <taxon>Eukaryota</taxon>
        <taxon>Fungi</taxon>
        <taxon>Dikarya</taxon>
        <taxon>Ascomycota</taxon>
        <taxon>Pezizomycotina</taxon>
        <taxon>Dothideomycetes</taxon>
        <taxon>Pleosporomycetidae</taxon>
        <taxon>Pleosporales</taxon>
        <taxon>Pleosporineae</taxon>
        <taxon>Phaeosphaeriaceae</taxon>
        <taxon>Parastagonospora</taxon>
    </lineage>
</organism>
<accession>A0A7U2HXA6</accession>